<evidence type="ECO:0000256" key="1">
    <source>
        <dbReference type="SAM" id="MobiDB-lite"/>
    </source>
</evidence>
<keyword evidence="2" id="KW-0812">Transmembrane</keyword>
<organism evidence="3 4">
    <name type="scientific">Fopius arisanus</name>
    <dbReference type="NCBI Taxonomy" id="64838"/>
    <lineage>
        <taxon>Eukaryota</taxon>
        <taxon>Metazoa</taxon>
        <taxon>Ecdysozoa</taxon>
        <taxon>Arthropoda</taxon>
        <taxon>Hexapoda</taxon>
        <taxon>Insecta</taxon>
        <taxon>Pterygota</taxon>
        <taxon>Neoptera</taxon>
        <taxon>Endopterygota</taxon>
        <taxon>Hymenoptera</taxon>
        <taxon>Apocrita</taxon>
        <taxon>Ichneumonoidea</taxon>
        <taxon>Braconidae</taxon>
        <taxon>Opiinae</taxon>
        <taxon>Fopius</taxon>
    </lineage>
</organism>
<evidence type="ECO:0000313" key="3">
    <source>
        <dbReference type="Proteomes" id="UP000694866"/>
    </source>
</evidence>
<evidence type="ECO:0000256" key="2">
    <source>
        <dbReference type="SAM" id="Phobius"/>
    </source>
</evidence>
<dbReference type="KEGG" id="fas:105272852"/>
<evidence type="ECO:0000313" key="4">
    <source>
        <dbReference type="RefSeq" id="XP_011313388.1"/>
    </source>
</evidence>
<dbReference type="GeneID" id="105272852"/>
<accession>A0A9R1U9L7</accession>
<gene>
    <name evidence="4 5" type="primary">LOC105272852</name>
</gene>
<sequence>MEATDENSETEFDDHDVITELPVDNQKEKKIPRGKSIFFNGFTQILKRLWKLSQTDVDGTFFVEYLDKVIEIFLIPCHVLMYFTDNHYLRKIARITIQLSLEAFLYVLFAGASIFIVVILNLEEQFLHRRNDDEANDDVISGKIVGVDQGRTRQPQQNYPPRYPSQQIPYYPQQPNQFPQQPPVQRQQNQPNTLNTEWVCTDPKTGTTMIIATDGVRQPVNRNQDKSYQDNPWLQNLPKDWNRQPNLDRPNGIQSTPSPIITTVPSTTSSTKAPFPSLDNFDWTQFLDKTTKQPPTDGEGILEPRGGSR</sequence>
<feature type="transmembrane region" description="Helical" evidence="2">
    <location>
        <begin position="103"/>
        <end position="122"/>
    </location>
</feature>
<dbReference type="OrthoDB" id="7696968at2759"/>
<protein>
    <submittedName>
        <fullName evidence="4 5">Uncharacterized protein</fullName>
    </submittedName>
</protein>
<dbReference type="AlphaFoldDB" id="A0A9R1UAM6"/>
<dbReference type="RefSeq" id="XP_011313388.1">
    <property type="nucleotide sequence ID" value="XM_011315086.1"/>
</dbReference>
<feature type="region of interest" description="Disordered" evidence="1">
    <location>
        <begin position="215"/>
        <end position="309"/>
    </location>
</feature>
<dbReference type="Proteomes" id="UP000694866">
    <property type="component" value="Unplaced"/>
</dbReference>
<accession>A0A9R1UAM6</accession>
<feature type="region of interest" description="Disordered" evidence="1">
    <location>
        <begin position="144"/>
        <end position="200"/>
    </location>
</feature>
<name>A0A9R1UAM6_9HYME</name>
<keyword evidence="2" id="KW-1133">Transmembrane helix</keyword>
<keyword evidence="2" id="KW-0472">Membrane</keyword>
<feature type="compositionally biased region" description="Low complexity" evidence="1">
    <location>
        <begin position="255"/>
        <end position="271"/>
    </location>
</feature>
<proteinExistence type="predicted"/>
<evidence type="ECO:0000313" key="5">
    <source>
        <dbReference type="RefSeq" id="XP_011313394.1"/>
    </source>
</evidence>
<feature type="compositionally biased region" description="Low complexity" evidence="1">
    <location>
        <begin position="153"/>
        <end position="191"/>
    </location>
</feature>
<keyword evidence="3" id="KW-1185">Reference proteome</keyword>
<dbReference type="RefSeq" id="XP_011313394.1">
    <property type="nucleotide sequence ID" value="XM_011315092.1"/>
</dbReference>
<reference evidence="4 5" key="1">
    <citation type="submission" date="2025-04" db="UniProtKB">
        <authorList>
            <consortium name="RefSeq"/>
        </authorList>
    </citation>
    <scope>IDENTIFICATION</scope>
    <source>
        <strain evidence="4 5">USDA-PBARC FA_bdor</strain>
        <tissue evidence="4 5">Whole organism</tissue>
    </source>
</reference>